<dbReference type="EMBL" id="JARJLG010000013">
    <property type="protein sequence ID" value="KAJ7775942.1"/>
    <property type="molecule type" value="Genomic_DNA"/>
</dbReference>
<dbReference type="AlphaFoldDB" id="A0AAD7NV07"/>
<sequence length="440" mass="48928">MPSSSVPPSSPSSSPSRATDDLLELAQQMTPSKPPEVLRRIRRNIQARANDVREGVSTLKRRATGAENQAATTARPRKQRKHLNRAEHADDSIANPHTVEARTREKGRHFVVEEALFLVDPDVFTVDEDEDFEPSEEFSSDKNKIQGQLQQIMCYLPHDIKHLRTTNLISGAFIDGMSSQRSSTSNRLRVASLSKIVDDVKPFETSSGRFNAFAKLIGYQPGTDNREPYYSKLDVPILYDGWQGKKDLNSFLRGPILLKIHASIIRGPSGAVGLFSGKSKRPAAKTVEKMYKIHRTAVGAISNSACLAIWMHSADTQLVEIGDETGINYRERQNYYLQRILDGLANDKAWALDLVAYWDRILFPDADAPRDGAGSAGNEAEEDDDDFFDSAPLVERPPTPVYILPFTACSFIYLYTILLDLSSHAFIALALAFPTPPPQP</sequence>
<reference evidence="2" key="1">
    <citation type="submission" date="2023-03" db="EMBL/GenBank/DDBJ databases">
        <title>Massive genome expansion in bonnet fungi (Mycena s.s.) driven by repeated elements and novel gene families across ecological guilds.</title>
        <authorList>
            <consortium name="Lawrence Berkeley National Laboratory"/>
            <person name="Harder C.B."/>
            <person name="Miyauchi S."/>
            <person name="Viragh M."/>
            <person name="Kuo A."/>
            <person name="Thoen E."/>
            <person name="Andreopoulos B."/>
            <person name="Lu D."/>
            <person name="Skrede I."/>
            <person name="Drula E."/>
            <person name="Henrissat B."/>
            <person name="Morin E."/>
            <person name="Kohler A."/>
            <person name="Barry K."/>
            <person name="LaButti K."/>
            <person name="Morin E."/>
            <person name="Salamov A."/>
            <person name="Lipzen A."/>
            <person name="Mereny Z."/>
            <person name="Hegedus B."/>
            <person name="Baldrian P."/>
            <person name="Stursova M."/>
            <person name="Weitz H."/>
            <person name="Taylor A."/>
            <person name="Grigoriev I.V."/>
            <person name="Nagy L.G."/>
            <person name="Martin F."/>
            <person name="Kauserud H."/>
        </authorList>
    </citation>
    <scope>NUCLEOTIDE SEQUENCE</scope>
    <source>
        <strain evidence="2">CBHHK188m</strain>
    </source>
</reference>
<organism evidence="2 3">
    <name type="scientific">Mycena maculata</name>
    <dbReference type="NCBI Taxonomy" id="230809"/>
    <lineage>
        <taxon>Eukaryota</taxon>
        <taxon>Fungi</taxon>
        <taxon>Dikarya</taxon>
        <taxon>Basidiomycota</taxon>
        <taxon>Agaricomycotina</taxon>
        <taxon>Agaricomycetes</taxon>
        <taxon>Agaricomycetidae</taxon>
        <taxon>Agaricales</taxon>
        <taxon>Marasmiineae</taxon>
        <taxon>Mycenaceae</taxon>
        <taxon>Mycena</taxon>
    </lineage>
</organism>
<feature type="compositionally biased region" description="Low complexity" evidence="1">
    <location>
        <begin position="1"/>
        <end position="16"/>
    </location>
</feature>
<dbReference type="Pfam" id="PF20414">
    <property type="entry name" value="DUF6698"/>
    <property type="match status" value="1"/>
</dbReference>
<protein>
    <submittedName>
        <fullName evidence="2">Uncharacterized protein</fullName>
    </submittedName>
</protein>
<proteinExistence type="predicted"/>
<dbReference type="InterPro" id="IPR046521">
    <property type="entry name" value="DUF6698"/>
</dbReference>
<feature type="region of interest" description="Disordered" evidence="1">
    <location>
        <begin position="1"/>
        <end position="35"/>
    </location>
</feature>
<accession>A0AAD7NV07</accession>
<gene>
    <name evidence="2" type="ORF">DFH07DRAFT_951849</name>
</gene>
<evidence type="ECO:0000256" key="1">
    <source>
        <dbReference type="SAM" id="MobiDB-lite"/>
    </source>
</evidence>
<evidence type="ECO:0000313" key="3">
    <source>
        <dbReference type="Proteomes" id="UP001215280"/>
    </source>
</evidence>
<keyword evidence="3" id="KW-1185">Reference proteome</keyword>
<evidence type="ECO:0000313" key="2">
    <source>
        <dbReference type="EMBL" id="KAJ7775942.1"/>
    </source>
</evidence>
<feature type="region of interest" description="Disordered" evidence="1">
    <location>
        <begin position="52"/>
        <end position="106"/>
    </location>
</feature>
<comment type="caution">
    <text evidence="2">The sequence shown here is derived from an EMBL/GenBank/DDBJ whole genome shotgun (WGS) entry which is preliminary data.</text>
</comment>
<name>A0AAD7NV07_9AGAR</name>
<dbReference type="Proteomes" id="UP001215280">
    <property type="component" value="Unassembled WGS sequence"/>
</dbReference>